<dbReference type="Proteomes" id="UP000038040">
    <property type="component" value="Unplaced"/>
</dbReference>
<evidence type="ECO:0000313" key="2">
    <source>
        <dbReference type="EMBL" id="VDN54354.1"/>
    </source>
</evidence>
<dbReference type="EMBL" id="UYYG01000761">
    <property type="protein sequence ID" value="VDN54354.1"/>
    <property type="molecule type" value="Genomic_DNA"/>
</dbReference>
<evidence type="ECO:0000313" key="4">
    <source>
        <dbReference type="Proteomes" id="UP000274756"/>
    </source>
</evidence>
<accession>A0A0N4USA4</accession>
<proteinExistence type="predicted"/>
<evidence type="ECO:0000259" key="1">
    <source>
        <dbReference type="Pfam" id="PF01549"/>
    </source>
</evidence>
<dbReference type="AlphaFoldDB" id="A0A0N4USA4"/>
<organism evidence="3 5">
    <name type="scientific">Dracunculus medinensis</name>
    <name type="common">Guinea worm</name>
    <dbReference type="NCBI Taxonomy" id="318479"/>
    <lineage>
        <taxon>Eukaryota</taxon>
        <taxon>Metazoa</taxon>
        <taxon>Ecdysozoa</taxon>
        <taxon>Nematoda</taxon>
        <taxon>Chromadorea</taxon>
        <taxon>Rhabditida</taxon>
        <taxon>Spirurina</taxon>
        <taxon>Dracunculoidea</taxon>
        <taxon>Dracunculidae</taxon>
        <taxon>Dracunculus</taxon>
    </lineage>
</organism>
<dbReference type="Gene3D" id="1.10.10.1940">
    <property type="match status" value="1"/>
</dbReference>
<gene>
    <name evidence="2" type="ORF">DME_LOCUS4327</name>
</gene>
<sequence>MKRSLISVGGREGPCRNFSRSLCTSIPDFALRFCPQTCGLCHLPGAANMCPDIIDGCDVLVPLEAYILSWILATTLSSPTQNCKDERQGCEAIRASNSCGGVFRTTMMQQCARTCGYLIEFNFFLNYLSYFSDKEI</sequence>
<keyword evidence="4" id="KW-1185">Reference proteome</keyword>
<evidence type="ECO:0000313" key="3">
    <source>
        <dbReference type="Proteomes" id="UP000038040"/>
    </source>
</evidence>
<evidence type="ECO:0000313" key="5">
    <source>
        <dbReference type="WBParaSite" id="DME_0001093601-mRNA-1"/>
    </source>
</evidence>
<feature type="domain" description="ShKT" evidence="1">
    <location>
        <begin position="15"/>
        <end position="41"/>
    </location>
</feature>
<feature type="domain" description="ShKT" evidence="1">
    <location>
        <begin position="82"/>
        <end position="117"/>
    </location>
</feature>
<reference evidence="5" key="1">
    <citation type="submission" date="2017-02" db="UniProtKB">
        <authorList>
            <consortium name="WormBaseParasite"/>
        </authorList>
    </citation>
    <scope>IDENTIFICATION</scope>
</reference>
<reference evidence="2 4" key="2">
    <citation type="submission" date="2018-11" db="EMBL/GenBank/DDBJ databases">
        <authorList>
            <consortium name="Pathogen Informatics"/>
        </authorList>
    </citation>
    <scope>NUCLEOTIDE SEQUENCE [LARGE SCALE GENOMIC DNA]</scope>
</reference>
<dbReference type="Proteomes" id="UP000274756">
    <property type="component" value="Unassembled WGS sequence"/>
</dbReference>
<dbReference type="WBParaSite" id="DME_0001093601-mRNA-1">
    <property type="protein sequence ID" value="DME_0001093601-mRNA-1"/>
    <property type="gene ID" value="DME_0001093601"/>
</dbReference>
<dbReference type="InterPro" id="IPR003582">
    <property type="entry name" value="ShKT_dom"/>
</dbReference>
<dbReference type="Pfam" id="PF01549">
    <property type="entry name" value="ShK"/>
    <property type="match status" value="2"/>
</dbReference>
<protein>
    <submittedName>
        <fullName evidence="5">ShKT domain-containing protein</fullName>
    </submittedName>
</protein>
<name>A0A0N4USA4_DRAME</name>